<dbReference type="Proteomes" id="UP000066624">
    <property type="component" value="Chromosome"/>
</dbReference>
<organism evidence="1 2">
    <name type="scientific">Wenzhouxiangella marina</name>
    <dbReference type="NCBI Taxonomy" id="1579979"/>
    <lineage>
        <taxon>Bacteria</taxon>
        <taxon>Pseudomonadati</taxon>
        <taxon>Pseudomonadota</taxon>
        <taxon>Gammaproteobacteria</taxon>
        <taxon>Chromatiales</taxon>
        <taxon>Wenzhouxiangellaceae</taxon>
        <taxon>Wenzhouxiangella</taxon>
    </lineage>
</organism>
<dbReference type="PANTHER" id="PTHR30282:SF0">
    <property type="entry name" value="P-AMINOBENZOYL-GLUTAMATE TRANSPORT PROTEIN"/>
    <property type="match status" value="1"/>
</dbReference>
<evidence type="ECO:0000313" key="2">
    <source>
        <dbReference type="Proteomes" id="UP000066624"/>
    </source>
</evidence>
<dbReference type="InterPro" id="IPR004697">
    <property type="entry name" value="AbgT"/>
</dbReference>
<dbReference type="STRING" id="1579979.WM2015_1359"/>
<dbReference type="Pfam" id="PF03806">
    <property type="entry name" value="ABG_transport"/>
    <property type="match status" value="1"/>
</dbReference>
<protein>
    <submittedName>
        <fullName evidence="1">Putative p-aminobenzoyl-glutamate transporter</fullName>
    </submittedName>
</protein>
<evidence type="ECO:0000313" key="1">
    <source>
        <dbReference type="EMBL" id="AKS41731.1"/>
    </source>
</evidence>
<dbReference type="KEGG" id="wma:WM2015_1359"/>
<gene>
    <name evidence="1" type="ORF">WM2015_1359</name>
</gene>
<proteinExistence type="predicted"/>
<sequence length="511" mass="54862">MPINAKALASFIERAGKRIPDPVIIFMAFYPAAFLLTVVMSGHSFETLGTGGETVTHQINGMHQAEHVRWIFDNALLANWLGFGGGVLGVILVVMLAVGVAENSGLFGALIKRAGSHLPQSILPLLLIFLGIMSSMATDAGYLVLIPLAGLLYAGLNRNPLIGMAAAFAGVSAGFSANLLPGPVDAIIGQNAQAFAEAQGVPFVSATGQALTPETMHWFFIIASTFVLSATGYWVTRRFVEPRLDREDFVVPTEINPGEFQVSNLERKGLRAAGLGTLVALLMIAGLAFGPLASFTNEAGDPVRPYIDNMILLISLFFVVTGAFFGVAVGKFRSVMDVVKAMVGQMNTMGYVLVLTFFTYNFLGLLNYSGLGTWITFLGAEFLQALGLQKFPILLLVGFILVTAVINIFIGGLTSKWMLLGPIFVPMLYVVNPAMTPDLVAAAFRVADSSTNIITPMMTYAGVILAFMRKYRPDMAFGDMLLIMLPYSVAFLTIWTLLLVGFFALGIPLGI</sequence>
<dbReference type="PANTHER" id="PTHR30282">
    <property type="entry name" value="P-AMINOBENZOYL GLUTAMATE TRANSPORTER"/>
    <property type="match status" value="1"/>
</dbReference>
<dbReference type="PATRIC" id="fig|1579979.3.peg.1393"/>
<dbReference type="RefSeq" id="WP_049725350.1">
    <property type="nucleotide sequence ID" value="NZ_CP012154.1"/>
</dbReference>
<dbReference type="GO" id="GO:0015558">
    <property type="term" value="F:secondary active p-aminobenzoyl-glutamate transmembrane transporter activity"/>
    <property type="evidence" value="ECO:0007669"/>
    <property type="project" value="InterPro"/>
</dbReference>
<dbReference type="EMBL" id="CP012154">
    <property type="protein sequence ID" value="AKS41731.1"/>
    <property type="molecule type" value="Genomic_DNA"/>
</dbReference>
<reference evidence="1 2" key="1">
    <citation type="submission" date="2015-07" db="EMBL/GenBank/DDBJ databases">
        <authorList>
            <person name="Noorani M."/>
        </authorList>
    </citation>
    <scope>NUCLEOTIDE SEQUENCE [LARGE SCALE GENOMIC DNA]</scope>
    <source>
        <strain evidence="1 2">KCTC 42284</strain>
    </source>
</reference>
<accession>A0A0K0XVT8</accession>
<dbReference type="AlphaFoldDB" id="A0A0K0XVT8"/>
<dbReference type="GO" id="GO:1902604">
    <property type="term" value="P:p-aminobenzoyl-glutamate transmembrane transport"/>
    <property type="evidence" value="ECO:0007669"/>
    <property type="project" value="InterPro"/>
</dbReference>
<name>A0A0K0XVT8_9GAMM</name>
<dbReference type="OrthoDB" id="3314392at2"/>
<keyword evidence="2" id="KW-1185">Reference proteome</keyword>